<keyword evidence="3" id="KW-0460">Magnesium</keyword>
<gene>
    <name evidence="4" type="ORF">NCCP602_22080</name>
</gene>
<dbReference type="Proteomes" id="UP001498238">
    <property type="component" value="Unassembled WGS sequence"/>
</dbReference>
<dbReference type="InterPro" id="IPR040442">
    <property type="entry name" value="Pyrv_kinase-like_dom_sf"/>
</dbReference>
<dbReference type="Gene3D" id="3.20.20.60">
    <property type="entry name" value="Phosphoenolpyruvate-binding domains"/>
    <property type="match status" value="1"/>
</dbReference>
<keyword evidence="2" id="KW-0479">Metal-binding</keyword>
<evidence type="ECO:0008006" key="6">
    <source>
        <dbReference type="Google" id="ProtNLM"/>
    </source>
</evidence>
<dbReference type="EMBL" id="BAAAAF010000008">
    <property type="protein sequence ID" value="GAA0036247.1"/>
    <property type="molecule type" value="Genomic_DNA"/>
</dbReference>
<evidence type="ECO:0000256" key="2">
    <source>
        <dbReference type="ARBA" id="ARBA00022723"/>
    </source>
</evidence>
<name>A0ABP3C905_9MICO</name>
<dbReference type="PANTHER" id="PTHR32308:SF10">
    <property type="entry name" value="CITRATE LYASE SUBUNIT BETA"/>
    <property type="match status" value="1"/>
</dbReference>
<keyword evidence="5" id="KW-1185">Reference proteome</keyword>
<sequence length="460" mass="49379">MYVSDNGGETGRLTHTATEEEAVKRTTLDDIDALLADTDELLSTRYPGDRDVRQPIHTVYVPGDQASPRIQQEWGQQALAAVEAGGGMVQLAERVIVASRKESGEAFGQTPPSLHQVAREAELLAEAVTRKLTSEPIEDLRFDFEDGFGDRGDEAEDAAVRAAARAAVASRGEPTAPGFVGIRFKSLEAATRARGLRTLELFVTEAIAGSGSLPEGLVLTLPKVSTPAQVQAMVLAVRALEAENGLADGSITFEVQVETPQLILGPDGTVPLPAVLDAGAGRITSLHYGTYDYSASMGVAAAYQSMEHPVADFAKNQMMLAVAGTGVHLSDGSTNILPVGEPEAIQQAWSLHARLVRRHLRRGIYQGWDMHPNQLPTRFLATFRFYREGLELAAARLRSYVHRTDSGVLDEPATAKALARYLSRGLSCGAHAPADVEERIDLPVETLEALARTGTTQPQA</sequence>
<accession>A0ABP3C905</accession>
<dbReference type="InterPro" id="IPR054255">
    <property type="entry name" value="DUF6986"/>
</dbReference>
<comment type="cofactor">
    <cofactor evidence="1">
        <name>Mg(2+)</name>
        <dbReference type="ChEBI" id="CHEBI:18420"/>
    </cofactor>
</comment>
<evidence type="ECO:0000256" key="1">
    <source>
        <dbReference type="ARBA" id="ARBA00001946"/>
    </source>
</evidence>
<proteinExistence type="predicted"/>
<reference evidence="4 5" key="1">
    <citation type="submission" date="2024-01" db="EMBL/GenBank/DDBJ databases">
        <title>Characterization of antibiotic resistant novel bacterial strains and their environmental applications.</title>
        <authorList>
            <person name="Manzoor S."/>
            <person name="Abbas S."/>
            <person name="Arshad M."/>
            <person name="Ahmed I."/>
        </authorList>
    </citation>
    <scope>NUCLEOTIDE SEQUENCE [LARGE SCALE GENOMIC DNA]</scope>
    <source>
        <strain evidence="4 5">NCCP-602</strain>
    </source>
</reference>
<dbReference type="InterPro" id="IPR015813">
    <property type="entry name" value="Pyrv/PenolPyrv_kinase-like_dom"/>
</dbReference>
<protein>
    <recommendedName>
        <fullName evidence="6">Aldolase</fullName>
    </recommendedName>
</protein>
<evidence type="ECO:0000313" key="4">
    <source>
        <dbReference type="EMBL" id="GAA0036247.1"/>
    </source>
</evidence>
<dbReference type="SUPFAM" id="SSF51621">
    <property type="entry name" value="Phosphoenolpyruvate/pyruvate domain"/>
    <property type="match status" value="1"/>
</dbReference>
<organism evidence="4 5">
    <name type="scientific">Brevibacterium metallidurans</name>
    <dbReference type="NCBI Taxonomy" id="1482676"/>
    <lineage>
        <taxon>Bacteria</taxon>
        <taxon>Bacillati</taxon>
        <taxon>Actinomycetota</taxon>
        <taxon>Actinomycetes</taxon>
        <taxon>Micrococcales</taxon>
        <taxon>Brevibacteriaceae</taxon>
        <taxon>Brevibacterium</taxon>
    </lineage>
</organism>
<dbReference type="Pfam" id="PF22484">
    <property type="entry name" value="DUF6986"/>
    <property type="match status" value="1"/>
</dbReference>
<comment type="caution">
    <text evidence="4">The sequence shown here is derived from an EMBL/GenBank/DDBJ whole genome shotgun (WGS) entry which is preliminary data.</text>
</comment>
<evidence type="ECO:0000256" key="3">
    <source>
        <dbReference type="ARBA" id="ARBA00022842"/>
    </source>
</evidence>
<evidence type="ECO:0000313" key="5">
    <source>
        <dbReference type="Proteomes" id="UP001498238"/>
    </source>
</evidence>
<dbReference type="PANTHER" id="PTHR32308">
    <property type="entry name" value="LYASE BETA SUBUNIT, PUTATIVE (AFU_ORTHOLOGUE AFUA_4G13030)-RELATED"/>
    <property type="match status" value="1"/>
</dbReference>